<dbReference type="EMBL" id="JAIWYP010000006">
    <property type="protein sequence ID" value="KAH3808668.1"/>
    <property type="molecule type" value="Genomic_DNA"/>
</dbReference>
<reference evidence="2" key="2">
    <citation type="submission" date="2020-11" db="EMBL/GenBank/DDBJ databases">
        <authorList>
            <person name="McCartney M.A."/>
            <person name="Auch B."/>
            <person name="Kono T."/>
            <person name="Mallez S."/>
            <person name="Becker A."/>
            <person name="Gohl D.M."/>
            <person name="Silverstein K.A.T."/>
            <person name="Koren S."/>
            <person name="Bechman K.B."/>
            <person name="Herman A."/>
            <person name="Abrahante J.E."/>
            <person name="Garbe J."/>
        </authorList>
    </citation>
    <scope>NUCLEOTIDE SEQUENCE</scope>
    <source>
        <strain evidence="2">Duluth1</strain>
        <tissue evidence="2">Whole animal</tissue>
    </source>
</reference>
<evidence type="ECO:0000313" key="3">
    <source>
        <dbReference type="Proteomes" id="UP000828390"/>
    </source>
</evidence>
<feature type="region of interest" description="Disordered" evidence="1">
    <location>
        <begin position="63"/>
        <end position="92"/>
    </location>
</feature>
<protein>
    <submittedName>
        <fullName evidence="2">Uncharacterized protein</fullName>
    </submittedName>
</protein>
<keyword evidence="3" id="KW-1185">Reference proteome</keyword>
<organism evidence="2 3">
    <name type="scientific">Dreissena polymorpha</name>
    <name type="common">Zebra mussel</name>
    <name type="synonym">Mytilus polymorpha</name>
    <dbReference type="NCBI Taxonomy" id="45954"/>
    <lineage>
        <taxon>Eukaryota</taxon>
        <taxon>Metazoa</taxon>
        <taxon>Spiralia</taxon>
        <taxon>Lophotrochozoa</taxon>
        <taxon>Mollusca</taxon>
        <taxon>Bivalvia</taxon>
        <taxon>Autobranchia</taxon>
        <taxon>Heteroconchia</taxon>
        <taxon>Euheterodonta</taxon>
        <taxon>Imparidentia</taxon>
        <taxon>Neoheterodontei</taxon>
        <taxon>Myida</taxon>
        <taxon>Dreissenoidea</taxon>
        <taxon>Dreissenidae</taxon>
        <taxon>Dreissena</taxon>
    </lineage>
</organism>
<name>A0A9D4JHA4_DREPO</name>
<dbReference type="AlphaFoldDB" id="A0A9D4JHA4"/>
<accession>A0A9D4JHA4</accession>
<evidence type="ECO:0000256" key="1">
    <source>
        <dbReference type="SAM" id="MobiDB-lite"/>
    </source>
</evidence>
<reference evidence="2" key="1">
    <citation type="journal article" date="2019" name="bioRxiv">
        <title>The Genome of the Zebra Mussel, Dreissena polymorpha: A Resource for Invasive Species Research.</title>
        <authorList>
            <person name="McCartney M.A."/>
            <person name="Auch B."/>
            <person name="Kono T."/>
            <person name="Mallez S."/>
            <person name="Zhang Y."/>
            <person name="Obille A."/>
            <person name="Becker A."/>
            <person name="Abrahante J.E."/>
            <person name="Garbe J."/>
            <person name="Badalamenti J.P."/>
            <person name="Herman A."/>
            <person name="Mangelson H."/>
            <person name="Liachko I."/>
            <person name="Sullivan S."/>
            <person name="Sone E.D."/>
            <person name="Koren S."/>
            <person name="Silverstein K.A.T."/>
            <person name="Beckman K.B."/>
            <person name="Gohl D.M."/>
        </authorList>
    </citation>
    <scope>NUCLEOTIDE SEQUENCE</scope>
    <source>
        <strain evidence="2">Duluth1</strain>
        <tissue evidence="2">Whole animal</tissue>
    </source>
</reference>
<comment type="caution">
    <text evidence="2">The sequence shown here is derived from an EMBL/GenBank/DDBJ whole genome shotgun (WGS) entry which is preliminary data.</text>
</comment>
<dbReference type="Proteomes" id="UP000828390">
    <property type="component" value="Unassembled WGS sequence"/>
</dbReference>
<proteinExistence type="predicted"/>
<sequence length="92" mass="10475">MRGNLSEQNYGAVLHNPEISRKVLEAREASKRQNWRSDTDDEGQKKRWIDHFQELLKRLAPANPMDISPATSNLPTKCCAPTKKEISSAIKQ</sequence>
<evidence type="ECO:0000313" key="2">
    <source>
        <dbReference type="EMBL" id="KAH3808668.1"/>
    </source>
</evidence>
<gene>
    <name evidence="2" type="ORF">DPMN_137025</name>
</gene>